<gene>
    <name evidence="2" type="ORF">ANCCAN_00659</name>
</gene>
<dbReference type="OrthoDB" id="5906621at2759"/>
<dbReference type="STRING" id="29170.A0A368HBN4"/>
<evidence type="ECO:0000256" key="1">
    <source>
        <dbReference type="SAM" id="SignalP"/>
    </source>
</evidence>
<organism evidence="2 3">
    <name type="scientific">Ancylostoma caninum</name>
    <name type="common">Dog hookworm</name>
    <dbReference type="NCBI Taxonomy" id="29170"/>
    <lineage>
        <taxon>Eukaryota</taxon>
        <taxon>Metazoa</taxon>
        <taxon>Ecdysozoa</taxon>
        <taxon>Nematoda</taxon>
        <taxon>Chromadorea</taxon>
        <taxon>Rhabditida</taxon>
        <taxon>Rhabditina</taxon>
        <taxon>Rhabditomorpha</taxon>
        <taxon>Strongyloidea</taxon>
        <taxon>Ancylostomatidae</taxon>
        <taxon>Ancylostomatinae</taxon>
        <taxon>Ancylostoma</taxon>
    </lineage>
</organism>
<comment type="caution">
    <text evidence="2">The sequence shown here is derived from an EMBL/GenBank/DDBJ whole genome shotgun (WGS) entry which is preliminary data.</text>
</comment>
<keyword evidence="1" id="KW-0732">Signal</keyword>
<feature type="signal peptide" evidence="1">
    <location>
        <begin position="1"/>
        <end position="17"/>
    </location>
</feature>
<dbReference type="Gene3D" id="3.40.33.10">
    <property type="entry name" value="CAP"/>
    <property type="match status" value="1"/>
</dbReference>
<protein>
    <recommendedName>
        <fullName evidence="4">SCP domain-containing protein</fullName>
    </recommendedName>
</protein>
<proteinExistence type="predicted"/>
<name>A0A368HBN4_ANCCA</name>
<dbReference type="InterPro" id="IPR035940">
    <property type="entry name" value="CAP_sf"/>
</dbReference>
<evidence type="ECO:0008006" key="4">
    <source>
        <dbReference type="Google" id="ProtNLM"/>
    </source>
</evidence>
<evidence type="ECO:0000313" key="2">
    <source>
        <dbReference type="EMBL" id="RCN53108.1"/>
    </source>
</evidence>
<dbReference type="SUPFAM" id="SSF55797">
    <property type="entry name" value="PR-1-like"/>
    <property type="match status" value="1"/>
</dbReference>
<sequence length="118" mass="13211">MFYVHLLPLAVLSLSTAHKGRMSPPADCNQPERFPKDNLDAFVSELNRRRKLMVEGNQQNGPQGNGNLPKGENVREMEWSCNLEKKAIAALNLTCPTECPTQSPNVPDGTTGFFYWYA</sequence>
<accession>A0A368HBN4</accession>
<dbReference type="Proteomes" id="UP000252519">
    <property type="component" value="Unassembled WGS sequence"/>
</dbReference>
<feature type="chain" id="PRO_5016818938" description="SCP domain-containing protein" evidence="1">
    <location>
        <begin position="18"/>
        <end position="118"/>
    </location>
</feature>
<dbReference type="AlphaFoldDB" id="A0A368HBN4"/>
<evidence type="ECO:0000313" key="3">
    <source>
        <dbReference type="Proteomes" id="UP000252519"/>
    </source>
</evidence>
<keyword evidence="3" id="KW-1185">Reference proteome</keyword>
<dbReference type="EMBL" id="JOJR01000003">
    <property type="protein sequence ID" value="RCN53108.1"/>
    <property type="molecule type" value="Genomic_DNA"/>
</dbReference>
<reference evidence="2 3" key="1">
    <citation type="submission" date="2014-10" db="EMBL/GenBank/DDBJ databases">
        <title>Draft genome of the hookworm Ancylostoma caninum.</title>
        <authorList>
            <person name="Mitreva M."/>
        </authorList>
    </citation>
    <scope>NUCLEOTIDE SEQUENCE [LARGE SCALE GENOMIC DNA]</scope>
    <source>
        <strain evidence="2 3">Baltimore</strain>
    </source>
</reference>